<comment type="caution">
    <text evidence="1">The sequence shown here is derived from an EMBL/GenBank/DDBJ whole genome shotgun (WGS) entry which is preliminary data.</text>
</comment>
<reference evidence="1" key="1">
    <citation type="submission" date="2023-07" db="EMBL/GenBank/DDBJ databases">
        <title>Sequencing the genomes of 1000 actinobacteria strains.</title>
        <authorList>
            <person name="Klenk H.-P."/>
        </authorList>
    </citation>
    <scope>NUCLEOTIDE SEQUENCE</scope>
    <source>
        <strain evidence="1">DSM 44707</strain>
    </source>
</reference>
<proteinExistence type="predicted"/>
<protein>
    <submittedName>
        <fullName evidence="1">AcrR family transcriptional regulator</fullName>
    </submittedName>
</protein>
<dbReference type="Gene3D" id="1.10.357.10">
    <property type="entry name" value="Tetracycline Repressor, domain 2"/>
    <property type="match status" value="1"/>
</dbReference>
<accession>A0AAE3YNI6</accession>
<organism evidence="1 2">
    <name type="scientific">Catenuloplanes atrovinosus</name>
    <dbReference type="NCBI Taxonomy" id="137266"/>
    <lineage>
        <taxon>Bacteria</taxon>
        <taxon>Bacillati</taxon>
        <taxon>Actinomycetota</taxon>
        <taxon>Actinomycetes</taxon>
        <taxon>Micromonosporales</taxon>
        <taxon>Micromonosporaceae</taxon>
        <taxon>Catenuloplanes</taxon>
    </lineage>
</organism>
<dbReference type="AlphaFoldDB" id="A0AAE3YNI6"/>
<dbReference type="EMBL" id="JAVDYB010000001">
    <property type="protein sequence ID" value="MDR7276307.1"/>
    <property type="molecule type" value="Genomic_DNA"/>
</dbReference>
<dbReference type="InterPro" id="IPR009057">
    <property type="entry name" value="Homeodomain-like_sf"/>
</dbReference>
<gene>
    <name evidence="1" type="ORF">J2S41_003085</name>
</gene>
<dbReference type="SUPFAM" id="SSF46689">
    <property type="entry name" value="Homeodomain-like"/>
    <property type="match status" value="1"/>
</dbReference>
<evidence type="ECO:0000313" key="2">
    <source>
        <dbReference type="Proteomes" id="UP001183643"/>
    </source>
</evidence>
<keyword evidence="2" id="KW-1185">Reference proteome</keyword>
<sequence length="222" mass="24488">MVACTFYRAGKRTSSELVAVMGAEELRQRIVLATIPLLDDYETLTMARIAEAAGIDEAELLTIFPDKDAVVQAWSSMLMAQLSAASNPTEDVGKLNAIRMDQPIGPRLVEVVTILGAYYDRIRAELESVERVGFPRHGTATEAGTAPLSRNDFRVLGSLPEFQQAVARLLKPDEQRLRVPVEVLAEIFLSMSRFCTRAPNEVRPLPAEQVVHLFLHGALISD</sequence>
<evidence type="ECO:0000313" key="1">
    <source>
        <dbReference type="EMBL" id="MDR7276307.1"/>
    </source>
</evidence>
<name>A0AAE3YNI6_9ACTN</name>
<dbReference type="Proteomes" id="UP001183643">
    <property type="component" value="Unassembled WGS sequence"/>
</dbReference>